<organism evidence="4 5">
    <name type="scientific">Planotetraspora thailandica</name>
    <dbReference type="NCBI Taxonomy" id="487172"/>
    <lineage>
        <taxon>Bacteria</taxon>
        <taxon>Bacillati</taxon>
        <taxon>Actinomycetota</taxon>
        <taxon>Actinomycetes</taxon>
        <taxon>Streptosporangiales</taxon>
        <taxon>Streptosporangiaceae</taxon>
        <taxon>Planotetraspora</taxon>
    </lineage>
</organism>
<feature type="signal peptide" evidence="2">
    <location>
        <begin position="1"/>
        <end position="32"/>
    </location>
</feature>
<dbReference type="CDD" id="cd23451">
    <property type="entry name" value="beta-trefoil_Ricin_laminarinase"/>
    <property type="match status" value="1"/>
</dbReference>
<dbReference type="InterPro" id="IPR048197">
    <property type="entry name" value="Papain_inhib"/>
</dbReference>
<feature type="domain" description="Ricin B lectin" evidence="3">
    <location>
        <begin position="157"/>
        <end position="282"/>
    </location>
</feature>
<dbReference type="Gene3D" id="2.80.10.50">
    <property type="match status" value="2"/>
</dbReference>
<dbReference type="GO" id="GO:0004869">
    <property type="term" value="F:cysteine-type endopeptidase inhibitor activity"/>
    <property type="evidence" value="ECO:0007669"/>
    <property type="project" value="InterPro"/>
</dbReference>
<dbReference type="GO" id="GO:0004867">
    <property type="term" value="F:serine-type endopeptidase inhibitor activity"/>
    <property type="evidence" value="ECO:0007669"/>
    <property type="project" value="InterPro"/>
</dbReference>
<dbReference type="Gene3D" id="2.40.40.10">
    <property type="entry name" value="RlpA-like domain"/>
    <property type="match status" value="1"/>
</dbReference>
<sequence>MLSARLRTAATAVLLLVLAIAGTALTPAGASAASIPIGQNMTGTATYYNDSGYGACGSSINAATQSLVAVSYQWWTTANPNNDPLCSGISVQVTYNGKTITVPVKDQCPSCDATHIDLSQAAFAQFASTDPATTPGVLNVTWKFVSSGGGGTPPTGRTGQITGLAGKCIGAAGGTTTNGTAIDLYSCVGSATQQWTLPGDGTIRTAGKCMDVAGAGTTNGTAVQLYDCNGTAAQQWVYTSGRDLVNPRANKCLDLTGNSSADFTKVQIWTCTGGANQKWTIPA</sequence>
<evidence type="ECO:0000313" key="4">
    <source>
        <dbReference type="EMBL" id="GII52598.1"/>
    </source>
</evidence>
<keyword evidence="5" id="KW-1185">Reference proteome</keyword>
<dbReference type="Pfam" id="PF03330">
    <property type="entry name" value="DPBB_1"/>
    <property type="match status" value="1"/>
</dbReference>
<dbReference type="SUPFAM" id="SSF50370">
    <property type="entry name" value="Ricin B-like lectins"/>
    <property type="match status" value="1"/>
</dbReference>
<dbReference type="PROSITE" id="PS50231">
    <property type="entry name" value="RICIN_B_LECTIN"/>
    <property type="match status" value="1"/>
</dbReference>
<dbReference type="InterPro" id="IPR035992">
    <property type="entry name" value="Ricin_B-like_lectins"/>
</dbReference>
<dbReference type="RefSeq" id="WP_203942880.1">
    <property type="nucleotide sequence ID" value="NZ_BOOR01000006.1"/>
</dbReference>
<evidence type="ECO:0000256" key="1">
    <source>
        <dbReference type="ARBA" id="ARBA00022729"/>
    </source>
</evidence>
<dbReference type="SMART" id="SM00458">
    <property type="entry name" value="RICIN"/>
    <property type="match status" value="1"/>
</dbReference>
<comment type="caution">
    <text evidence="4">The sequence shown here is derived from an EMBL/GenBank/DDBJ whole genome shotgun (WGS) entry which is preliminary data.</text>
</comment>
<dbReference type="AlphaFoldDB" id="A0A8J3UWM5"/>
<accession>A0A8J3UWM5</accession>
<dbReference type="Proteomes" id="UP000605992">
    <property type="component" value="Unassembled WGS sequence"/>
</dbReference>
<evidence type="ECO:0000256" key="2">
    <source>
        <dbReference type="SAM" id="SignalP"/>
    </source>
</evidence>
<dbReference type="InterPro" id="IPR009009">
    <property type="entry name" value="RlpA-like_DPBB"/>
</dbReference>
<dbReference type="SUPFAM" id="SSF50685">
    <property type="entry name" value="Barwin-like endoglucanases"/>
    <property type="match status" value="1"/>
</dbReference>
<dbReference type="PANTHER" id="PTHR31836:SF28">
    <property type="entry name" value="SRCR DOMAIN-CONTAINING PROTEIN-RELATED"/>
    <property type="match status" value="1"/>
</dbReference>
<proteinExistence type="predicted"/>
<name>A0A8J3UWM5_9ACTN</name>
<evidence type="ECO:0000259" key="3">
    <source>
        <dbReference type="SMART" id="SM00458"/>
    </source>
</evidence>
<dbReference type="InterPro" id="IPR000772">
    <property type="entry name" value="Ricin_B_lectin"/>
</dbReference>
<evidence type="ECO:0000313" key="5">
    <source>
        <dbReference type="Proteomes" id="UP000605992"/>
    </source>
</evidence>
<dbReference type="NCBIfam" id="NF041659">
    <property type="entry name" value="Papain_Inhib"/>
    <property type="match status" value="1"/>
</dbReference>
<dbReference type="PANTHER" id="PTHR31836">
    <property type="match status" value="1"/>
</dbReference>
<dbReference type="InterPro" id="IPR051477">
    <property type="entry name" value="Expansin_CellWall"/>
</dbReference>
<dbReference type="CDD" id="cd22273">
    <property type="entry name" value="DPBB_SPI-like"/>
    <property type="match status" value="1"/>
</dbReference>
<feature type="chain" id="PRO_5035264075" description="Ricin B lectin domain-containing protein" evidence="2">
    <location>
        <begin position="33"/>
        <end position="283"/>
    </location>
</feature>
<protein>
    <recommendedName>
        <fullName evidence="3">Ricin B lectin domain-containing protein</fullName>
    </recommendedName>
</protein>
<keyword evidence="1 2" id="KW-0732">Signal</keyword>
<dbReference type="Pfam" id="PF00652">
    <property type="entry name" value="Ricin_B_lectin"/>
    <property type="match status" value="1"/>
</dbReference>
<dbReference type="EMBL" id="BOOR01000006">
    <property type="protein sequence ID" value="GII52598.1"/>
    <property type="molecule type" value="Genomic_DNA"/>
</dbReference>
<reference evidence="4" key="1">
    <citation type="submission" date="2021-01" db="EMBL/GenBank/DDBJ databases">
        <title>Whole genome shotgun sequence of Planotetraspora thailandica NBRC 104271.</title>
        <authorList>
            <person name="Komaki H."/>
            <person name="Tamura T."/>
        </authorList>
    </citation>
    <scope>NUCLEOTIDE SEQUENCE</scope>
    <source>
        <strain evidence="4">NBRC 104271</strain>
    </source>
</reference>
<dbReference type="InterPro" id="IPR036908">
    <property type="entry name" value="RlpA-like_sf"/>
</dbReference>
<gene>
    <name evidence="4" type="ORF">Pth03_09870</name>
</gene>